<dbReference type="GO" id="GO:0000107">
    <property type="term" value="F:imidazoleglycerol-phosphate synthase activity"/>
    <property type="evidence" value="ECO:0007669"/>
    <property type="project" value="InterPro"/>
</dbReference>
<evidence type="ECO:0000256" key="9">
    <source>
        <dbReference type="ARBA" id="ARBA00030264"/>
    </source>
</evidence>
<evidence type="ECO:0000256" key="10">
    <source>
        <dbReference type="ARBA" id="ARBA00047838"/>
    </source>
</evidence>
<evidence type="ECO:0000313" key="13">
    <source>
        <dbReference type="Proteomes" id="UP000298263"/>
    </source>
</evidence>
<dbReference type="GO" id="GO:0000105">
    <property type="term" value="P:L-histidine biosynthetic process"/>
    <property type="evidence" value="ECO:0007669"/>
    <property type="project" value="UniProtKB-UniPathway"/>
</dbReference>
<dbReference type="InterPro" id="IPR006062">
    <property type="entry name" value="His_biosynth"/>
</dbReference>
<dbReference type="PANTHER" id="PTHR21235">
    <property type="entry name" value="IMIDAZOLE GLYCEROL PHOSPHATE SYNTHASE SUBUNIT HISF/H IGP SYNTHASE SUBUNIT HISF/H"/>
    <property type="match status" value="1"/>
</dbReference>
<dbReference type="InterPro" id="IPR013785">
    <property type="entry name" value="Aldolase_TIM"/>
</dbReference>
<evidence type="ECO:0000256" key="6">
    <source>
        <dbReference type="ARBA" id="ARBA00023102"/>
    </source>
</evidence>
<dbReference type="Pfam" id="PF00977">
    <property type="entry name" value="His_biosynth"/>
    <property type="match status" value="1"/>
</dbReference>
<organism evidence="12 13">
    <name type="scientific">Leptospira congkakensis</name>
    <dbReference type="NCBI Taxonomy" id="2484932"/>
    <lineage>
        <taxon>Bacteria</taxon>
        <taxon>Pseudomonadati</taxon>
        <taxon>Spirochaetota</taxon>
        <taxon>Spirochaetia</taxon>
        <taxon>Leptospirales</taxon>
        <taxon>Leptospiraceae</taxon>
        <taxon>Leptospira</taxon>
    </lineage>
</organism>
<comment type="function">
    <text evidence="8">IGPS catalyzes the conversion of PRFAR and glutamine to IGP, AICAR and glutamate. The HisF subunit catalyzes the cyclization activity that produces IGP and AICAR from PRFAR using the ammonia provided by the HisH subunit.</text>
</comment>
<accession>A0A4Z1AC75</accession>
<dbReference type="CDD" id="cd04731">
    <property type="entry name" value="HisF"/>
    <property type="match status" value="1"/>
</dbReference>
<evidence type="ECO:0000313" key="12">
    <source>
        <dbReference type="EMBL" id="TGL90227.1"/>
    </source>
</evidence>
<comment type="pathway">
    <text evidence="1">Amino-acid biosynthesis; L-histidine biosynthesis; L-histidine from 5-phospho-alpha-D-ribose 1-diphosphate: step 5/9.</text>
</comment>
<comment type="subunit">
    <text evidence="3">Heterodimer of HisH and HisF.</text>
</comment>
<dbReference type="UniPathway" id="UPA00031">
    <property type="reaction ID" value="UER00010"/>
</dbReference>
<keyword evidence="7 12" id="KW-0456">Lyase</keyword>
<dbReference type="PANTHER" id="PTHR21235:SF2">
    <property type="entry name" value="IMIDAZOLE GLYCEROL PHOSPHATE SYNTHASE HISHF"/>
    <property type="match status" value="1"/>
</dbReference>
<dbReference type="AlphaFoldDB" id="A0A4Z1AC75"/>
<protein>
    <recommendedName>
        <fullName evidence="4">imidazole glycerol-phosphate synthase</fullName>
        <ecNumber evidence="4">4.3.2.10</ecNumber>
    </recommendedName>
    <alternativeName>
        <fullName evidence="9">IGP synthase cyclase subunit</fullName>
    </alternativeName>
</protein>
<evidence type="ECO:0000256" key="7">
    <source>
        <dbReference type="ARBA" id="ARBA00023239"/>
    </source>
</evidence>
<evidence type="ECO:0000256" key="3">
    <source>
        <dbReference type="ARBA" id="ARBA00011152"/>
    </source>
</evidence>
<keyword evidence="13" id="KW-1185">Reference proteome</keyword>
<dbReference type="InterPro" id="IPR004651">
    <property type="entry name" value="HisF"/>
</dbReference>
<evidence type="ECO:0000256" key="11">
    <source>
        <dbReference type="RuleBase" id="RU003657"/>
    </source>
</evidence>
<evidence type="ECO:0000256" key="5">
    <source>
        <dbReference type="ARBA" id="ARBA00022605"/>
    </source>
</evidence>
<keyword evidence="5 11" id="KW-0028">Amino-acid biosynthesis</keyword>
<evidence type="ECO:0000256" key="4">
    <source>
        <dbReference type="ARBA" id="ARBA00012809"/>
    </source>
</evidence>
<comment type="caution">
    <text evidence="12">The sequence shown here is derived from an EMBL/GenBank/DDBJ whole genome shotgun (WGS) entry which is preliminary data.</text>
</comment>
<dbReference type="SUPFAM" id="SSF51366">
    <property type="entry name" value="Ribulose-phoshate binding barrel"/>
    <property type="match status" value="1"/>
</dbReference>
<dbReference type="RefSeq" id="WP_135583232.1">
    <property type="nucleotide sequence ID" value="NZ_RQGO01000005.1"/>
</dbReference>
<comment type="similarity">
    <text evidence="2 11">Belongs to the HisA/HisF family.</text>
</comment>
<dbReference type="EC" id="4.3.2.10" evidence="4"/>
<reference evidence="12" key="1">
    <citation type="journal article" date="2019" name="PLoS Negl. Trop. Dis.">
        <title>Revisiting the worldwide diversity of Leptospira species in the environment.</title>
        <authorList>
            <person name="Vincent A.T."/>
            <person name="Schiettekatte O."/>
            <person name="Bourhy P."/>
            <person name="Veyrier F.J."/>
            <person name="Picardeau M."/>
        </authorList>
    </citation>
    <scope>NUCLEOTIDE SEQUENCE [LARGE SCALE GENOMIC DNA]</scope>
    <source>
        <strain evidence="12">201702422</strain>
    </source>
</reference>
<dbReference type="OrthoDB" id="9781903at2"/>
<dbReference type="Gene3D" id="3.20.20.70">
    <property type="entry name" value="Aldolase class I"/>
    <property type="match status" value="1"/>
</dbReference>
<name>A0A4Z1AC75_9LEPT</name>
<gene>
    <name evidence="12" type="primary">hisF</name>
    <name evidence="12" type="ORF">EHQ69_09745</name>
</gene>
<evidence type="ECO:0000256" key="1">
    <source>
        <dbReference type="ARBA" id="ARBA00005091"/>
    </source>
</evidence>
<comment type="catalytic activity">
    <reaction evidence="10">
        <text>5-[(5-phospho-1-deoxy-D-ribulos-1-ylimino)methylamino]-1-(5-phospho-beta-D-ribosyl)imidazole-4-carboxamide + L-glutamine = D-erythro-1-(imidazol-4-yl)glycerol 3-phosphate + 5-amino-1-(5-phospho-beta-D-ribosyl)imidazole-4-carboxamide + L-glutamate + H(+)</text>
        <dbReference type="Rhea" id="RHEA:24793"/>
        <dbReference type="ChEBI" id="CHEBI:15378"/>
        <dbReference type="ChEBI" id="CHEBI:29985"/>
        <dbReference type="ChEBI" id="CHEBI:58278"/>
        <dbReference type="ChEBI" id="CHEBI:58359"/>
        <dbReference type="ChEBI" id="CHEBI:58475"/>
        <dbReference type="ChEBI" id="CHEBI:58525"/>
        <dbReference type="EC" id="4.3.2.10"/>
    </reaction>
</comment>
<evidence type="ECO:0000256" key="2">
    <source>
        <dbReference type="ARBA" id="ARBA00009667"/>
    </source>
</evidence>
<dbReference type="GO" id="GO:0016829">
    <property type="term" value="F:lyase activity"/>
    <property type="evidence" value="ECO:0007669"/>
    <property type="project" value="UniProtKB-KW"/>
</dbReference>
<dbReference type="InterPro" id="IPR050064">
    <property type="entry name" value="IGPS_HisA/HisF"/>
</dbReference>
<dbReference type="Proteomes" id="UP000298263">
    <property type="component" value="Unassembled WGS sequence"/>
</dbReference>
<keyword evidence="6 11" id="KW-0368">Histidine biosynthesis</keyword>
<dbReference type="EMBL" id="RQGP01000022">
    <property type="protein sequence ID" value="TGL90227.1"/>
    <property type="molecule type" value="Genomic_DNA"/>
</dbReference>
<dbReference type="InterPro" id="IPR011060">
    <property type="entry name" value="RibuloseP-bd_barrel"/>
</dbReference>
<sequence>MRVIARLDIKNDSVIKGIHLEGLRKVGDPNILAKRYYEDGIDEILLIDSVASLYGRNNLFDVLRKASQEVFVPITIGGGLRNLDDVSFALDSGADKIAINTAAVERPDLIEEIAKKYGSQCVVASIQAKKKNENDWEVYKETGREKTGIRVSEWVKQLESLGAGEILLTSVDKEGTKSGFDKELSKMVNELVNIPVIVSGGFGEREHLVQLKNVVHPSGIAFASVLHYNVFSSLDLSEMVNQVFC</sequence>
<evidence type="ECO:0000256" key="8">
    <source>
        <dbReference type="ARBA" id="ARBA00025475"/>
    </source>
</evidence>
<proteinExistence type="inferred from homology"/>